<sequence length="105" mass="11559">MNSRLLSLLLATFASSAFAASDAPPPPVDTPAPAAEAGDSEVEVRIINEDTRTIAEYRSHGKLYMVKVTPKNGKPYYLIDEEGSGNFTRREGATLSVPRWTLFEW</sequence>
<keyword evidence="4" id="KW-1185">Reference proteome</keyword>
<evidence type="ECO:0000256" key="2">
    <source>
        <dbReference type="SAM" id="SignalP"/>
    </source>
</evidence>
<dbReference type="InterPro" id="IPR021357">
    <property type="entry name" value="DUF2782"/>
</dbReference>
<organism evidence="3 4">
    <name type="scientific">Chitinilyticum piscinae</name>
    <dbReference type="NCBI Taxonomy" id="2866724"/>
    <lineage>
        <taxon>Bacteria</taxon>
        <taxon>Pseudomonadati</taxon>
        <taxon>Pseudomonadota</taxon>
        <taxon>Betaproteobacteria</taxon>
        <taxon>Neisseriales</taxon>
        <taxon>Chitinibacteraceae</taxon>
        <taxon>Chitinilyticum</taxon>
    </lineage>
</organism>
<accession>A0A8J7K7N3</accession>
<dbReference type="Gene3D" id="2.20.130.30">
    <property type="entry name" value="Protein of unknown function DUF2782"/>
    <property type="match status" value="1"/>
</dbReference>
<gene>
    <name evidence="3" type="ORF">INR99_03155</name>
</gene>
<keyword evidence="2" id="KW-0732">Signal</keyword>
<evidence type="ECO:0000256" key="1">
    <source>
        <dbReference type="SAM" id="MobiDB-lite"/>
    </source>
</evidence>
<dbReference type="AlphaFoldDB" id="A0A8J7K7N3"/>
<evidence type="ECO:0000313" key="3">
    <source>
        <dbReference type="EMBL" id="MBE9608338.1"/>
    </source>
</evidence>
<dbReference type="RefSeq" id="WP_194114830.1">
    <property type="nucleotide sequence ID" value="NZ_JADFUA010000001.1"/>
</dbReference>
<feature type="region of interest" description="Disordered" evidence="1">
    <location>
        <begin position="19"/>
        <end position="39"/>
    </location>
</feature>
<dbReference type="Proteomes" id="UP000604481">
    <property type="component" value="Unassembled WGS sequence"/>
</dbReference>
<feature type="chain" id="PRO_5035255886" evidence="2">
    <location>
        <begin position="20"/>
        <end position="105"/>
    </location>
</feature>
<feature type="signal peptide" evidence="2">
    <location>
        <begin position="1"/>
        <end position="19"/>
    </location>
</feature>
<name>A0A8J7K7N3_9NEIS</name>
<dbReference type="EMBL" id="JADFUA010000001">
    <property type="protein sequence ID" value="MBE9608338.1"/>
    <property type="molecule type" value="Genomic_DNA"/>
</dbReference>
<protein>
    <submittedName>
        <fullName evidence="3">DUF2782 domain-containing protein</fullName>
    </submittedName>
</protein>
<evidence type="ECO:0000313" key="4">
    <source>
        <dbReference type="Proteomes" id="UP000604481"/>
    </source>
</evidence>
<comment type="caution">
    <text evidence="3">The sequence shown here is derived from an EMBL/GenBank/DDBJ whole genome shotgun (WGS) entry which is preliminary data.</text>
</comment>
<proteinExistence type="predicted"/>
<dbReference type="Pfam" id="PF11191">
    <property type="entry name" value="DUF2782"/>
    <property type="match status" value="1"/>
</dbReference>
<reference evidence="3 4" key="1">
    <citation type="submission" date="2020-10" db="EMBL/GenBank/DDBJ databases">
        <title>The genome sequence of Chitinilyticum litopenaei 4Y14.</title>
        <authorList>
            <person name="Liu Y."/>
        </authorList>
    </citation>
    <scope>NUCLEOTIDE SEQUENCE [LARGE SCALE GENOMIC DNA]</scope>
    <source>
        <strain evidence="3 4">4Y14</strain>
    </source>
</reference>